<sequence length="181" mass="20697">MSSDSGPVYFWRDNEKPYGCFSQWYASTFAAPAPASAGDISASLTFRTAEQYMMYHKAILFNDQKIADRIILESDPRKQKALGRQVRGFDEKMWNKHREKVVEEGNWWKFTQSRKGDLKKLLLETVDRELIEASPYDRIWGIGFSAANAGVNTDHWGENLLGKALMRVRDRLQAEEAGIAS</sequence>
<gene>
    <name evidence="2" type="ORF">JMJ35_004435</name>
</gene>
<dbReference type="Pfam" id="PF08719">
    <property type="entry name" value="NADAR"/>
    <property type="match status" value="1"/>
</dbReference>
<dbReference type="InterPro" id="IPR012816">
    <property type="entry name" value="NADAR"/>
</dbReference>
<feature type="domain" description="NADAR" evidence="1">
    <location>
        <begin position="9"/>
        <end position="173"/>
    </location>
</feature>
<dbReference type="NCBIfam" id="TIGR02464">
    <property type="entry name" value="ribofla_fusion"/>
    <property type="match status" value="1"/>
</dbReference>
<accession>A0AA39V626</accession>
<comment type="caution">
    <text evidence="2">The sequence shown here is derived from an EMBL/GenBank/DDBJ whole genome shotgun (WGS) entry which is preliminary data.</text>
</comment>
<evidence type="ECO:0000313" key="2">
    <source>
        <dbReference type="EMBL" id="KAK0513449.1"/>
    </source>
</evidence>
<evidence type="ECO:0000259" key="1">
    <source>
        <dbReference type="Pfam" id="PF08719"/>
    </source>
</evidence>
<dbReference type="Gene3D" id="1.10.357.40">
    <property type="entry name" value="YbiA-like"/>
    <property type="match status" value="1"/>
</dbReference>
<evidence type="ECO:0000313" key="3">
    <source>
        <dbReference type="Proteomes" id="UP001166286"/>
    </source>
</evidence>
<protein>
    <recommendedName>
        <fullName evidence="1">NADAR domain-containing protein</fullName>
    </recommendedName>
</protein>
<organism evidence="2 3">
    <name type="scientific">Cladonia borealis</name>
    <dbReference type="NCBI Taxonomy" id="184061"/>
    <lineage>
        <taxon>Eukaryota</taxon>
        <taxon>Fungi</taxon>
        <taxon>Dikarya</taxon>
        <taxon>Ascomycota</taxon>
        <taxon>Pezizomycotina</taxon>
        <taxon>Lecanoromycetes</taxon>
        <taxon>OSLEUM clade</taxon>
        <taxon>Lecanoromycetidae</taxon>
        <taxon>Lecanorales</taxon>
        <taxon>Lecanorineae</taxon>
        <taxon>Cladoniaceae</taxon>
        <taxon>Cladonia</taxon>
    </lineage>
</organism>
<dbReference type="InterPro" id="IPR037238">
    <property type="entry name" value="YbiA-like_sf"/>
</dbReference>
<dbReference type="Proteomes" id="UP001166286">
    <property type="component" value="Unassembled WGS sequence"/>
</dbReference>
<dbReference type="EMBL" id="JAFEKC020000008">
    <property type="protein sequence ID" value="KAK0513449.1"/>
    <property type="molecule type" value="Genomic_DNA"/>
</dbReference>
<dbReference type="SUPFAM" id="SSF143990">
    <property type="entry name" value="YbiA-like"/>
    <property type="match status" value="1"/>
</dbReference>
<dbReference type="AlphaFoldDB" id="A0AA39V626"/>
<reference evidence="2" key="1">
    <citation type="submission" date="2023-03" db="EMBL/GenBank/DDBJ databases">
        <title>Complete genome of Cladonia borealis.</title>
        <authorList>
            <person name="Park H."/>
        </authorList>
    </citation>
    <scope>NUCLEOTIDE SEQUENCE</scope>
    <source>
        <strain evidence="2">ANT050790</strain>
    </source>
</reference>
<proteinExistence type="predicted"/>
<dbReference type="CDD" id="cd15457">
    <property type="entry name" value="NADAR"/>
    <property type="match status" value="1"/>
</dbReference>
<keyword evidence="3" id="KW-1185">Reference proteome</keyword>
<name>A0AA39V626_9LECA</name>